<protein>
    <submittedName>
        <fullName evidence="2">DUF47 family protein</fullName>
    </submittedName>
</protein>
<name>A0A9D7LR27_9RHOO</name>
<dbReference type="InterPro" id="IPR018445">
    <property type="entry name" value="Put_Phosphate_transp_reg"/>
</dbReference>
<sequence length="219" mass="23593">MSSSNFLPKRTEFFAFLAAHTDRIVAGANATSRLVNGLGNPAGAAETATLIEEVNSNATSGDRIKDDFVQILYEAFTTPISRDLLHTLILDLDRVLSKLQNVADAVSMYGVAEATSENRAMAALAVDACSRLNKATIGMGDTKQKPEDVARLCHEIADAGTKAGQTMSEGVTKLFARDGDDDATIHALKMNRFYFAQYDVLNACKRASQGIEEILLETA</sequence>
<dbReference type="PANTHER" id="PTHR37298">
    <property type="entry name" value="UPF0111 PROTEIN YKAA"/>
    <property type="match status" value="1"/>
</dbReference>
<evidence type="ECO:0000313" key="2">
    <source>
        <dbReference type="EMBL" id="MBK8889603.1"/>
    </source>
</evidence>
<comment type="similarity">
    <text evidence="1">Belongs to the UPF0111 family.</text>
</comment>
<dbReference type="Pfam" id="PF01865">
    <property type="entry name" value="PhoU_div"/>
    <property type="match status" value="1"/>
</dbReference>
<evidence type="ECO:0000313" key="3">
    <source>
        <dbReference type="Proteomes" id="UP000808146"/>
    </source>
</evidence>
<organism evidence="2 3">
    <name type="scientific">Candidatus Dechloromonas phosphorivorans</name>
    <dbReference type="NCBI Taxonomy" id="2899244"/>
    <lineage>
        <taxon>Bacteria</taxon>
        <taxon>Pseudomonadati</taxon>
        <taxon>Pseudomonadota</taxon>
        <taxon>Betaproteobacteria</taxon>
        <taxon>Rhodocyclales</taxon>
        <taxon>Azonexaceae</taxon>
        <taxon>Dechloromonas</taxon>
    </lineage>
</organism>
<dbReference type="InterPro" id="IPR038078">
    <property type="entry name" value="PhoU-like_sf"/>
</dbReference>
<reference evidence="2" key="1">
    <citation type="submission" date="2020-10" db="EMBL/GenBank/DDBJ databases">
        <title>Connecting structure to function with the recovery of over 1000 high-quality activated sludge metagenome-assembled genomes encoding full-length rRNA genes using long-read sequencing.</title>
        <authorList>
            <person name="Singleton C.M."/>
            <person name="Petriglieri F."/>
            <person name="Kristensen J.M."/>
            <person name="Kirkegaard R.H."/>
            <person name="Michaelsen T.Y."/>
            <person name="Andersen M.H."/>
            <person name="Karst S.M."/>
            <person name="Dueholm M.S."/>
            <person name="Nielsen P.H."/>
            <person name="Albertsen M."/>
        </authorList>
    </citation>
    <scope>NUCLEOTIDE SEQUENCE</scope>
    <source>
        <strain evidence="2">OdNE_18-Q3-R46-58_BAT3C.305</strain>
    </source>
</reference>
<dbReference type="EMBL" id="JADKBR010000003">
    <property type="protein sequence ID" value="MBK8889603.1"/>
    <property type="molecule type" value="Genomic_DNA"/>
</dbReference>
<proteinExistence type="inferred from homology"/>
<dbReference type="AlphaFoldDB" id="A0A9D7LR27"/>
<dbReference type="PANTHER" id="PTHR37298:SF1">
    <property type="entry name" value="UPF0111 PROTEIN YKAA"/>
    <property type="match status" value="1"/>
</dbReference>
<evidence type="ECO:0000256" key="1">
    <source>
        <dbReference type="ARBA" id="ARBA00008591"/>
    </source>
</evidence>
<comment type="caution">
    <text evidence="2">The sequence shown here is derived from an EMBL/GenBank/DDBJ whole genome shotgun (WGS) entry which is preliminary data.</text>
</comment>
<dbReference type="Gene3D" id="1.20.58.220">
    <property type="entry name" value="Phosphate transport system protein phou homolog 2, domain 2"/>
    <property type="match status" value="1"/>
</dbReference>
<dbReference type="InterPro" id="IPR052912">
    <property type="entry name" value="UPF0111_domain"/>
</dbReference>
<gene>
    <name evidence="2" type="ORF">IPN75_04020</name>
</gene>
<accession>A0A9D7LR27</accession>
<dbReference type="Proteomes" id="UP000808146">
    <property type="component" value="Unassembled WGS sequence"/>
</dbReference>